<feature type="compositionally biased region" description="Basic and acidic residues" evidence="1">
    <location>
        <begin position="60"/>
        <end position="70"/>
    </location>
</feature>
<evidence type="ECO:0000313" key="3">
    <source>
        <dbReference type="Proteomes" id="UP001602058"/>
    </source>
</evidence>
<protein>
    <submittedName>
        <fullName evidence="2">Uncharacterized protein</fullName>
    </submittedName>
</protein>
<comment type="caution">
    <text evidence="2">The sequence shown here is derived from an EMBL/GenBank/DDBJ whole genome shotgun (WGS) entry which is preliminary data.</text>
</comment>
<sequence length="110" mass="11631">MAVASAASLSGLRVDHLLPGRRPAHVHVHVHVHVEQTVCHAADIMSYTEADALPVLEEGRASRRGGDRSRVAAVAGRPAQREPADTRPQAPLTVLPGPSPLRGYRGTAVP</sequence>
<evidence type="ECO:0000256" key="1">
    <source>
        <dbReference type="SAM" id="MobiDB-lite"/>
    </source>
</evidence>
<reference evidence="2 3" key="1">
    <citation type="submission" date="2024-10" db="EMBL/GenBank/DDBJ databases">
        <title>The Natural Products Discovery Center: Release of the First 8490 Sequenced Strains for Exploring Actinobacteria Biosynthetic Diversity.</title>
        <authorList>
            <person name="Kalkreuter E."/>
            <person name="Kautsar S.A."/>
            <person name="Yang D."/>
            <person name="Bader C.D."/>
            <person name="Teijaro C.N."/>
            <person name="Fluegel L."/>
            <person name="Davis C.M."/>
            <person name="Simpson J.R."/>
            <person name="Lauterbach L."/>
            <person name="Steele A.D."/>
            <person name="Gui C."/>
            <person name="Meng S."/>
            <person name="Li G."/>
            <person name="Viehrig K."/>
            <person name="Ye F."/>
            <person name="Su P."/>
            <person name="Kiefer A.F."/>
            <person name="Nichols A."/>
            <person name="Cepeda A.J."/>
            <person name="Yan W."/>
            <person name="Fan B."/>
            <person name="Jiang Y."/>
            <person name="Adhikari A."/>
            <person name="Zheng C.-J."/>
            <person name="Schuster L."/>
            <person name="Cowan T.M."/>
            <person name="Smanski M.J."/>
            <person name="Chevrette M.G."/>
            <person name="De Carvalho L.P.S."/>
            <person name="Shen B."/>
        </authorList>
    </citation>
    <scope>NUCLEOTIDE SEQUENCE [LARGE SCALE GENOMIC DNA]</scope>
    <source>
        <strain evidence="2 3">NPDC001390</strain>
    </source>
</reference>
<gene>
    <name evidence="2" type="ORF">ACFY1D_04140</name>
</gene>
<evidence type="ECO:0000313" key="2">
    <source>
        <dbReference type="EMBL" id="MFF4520642.1"/>
    </source>
</evidence>
<feature type="region of interest" description="Disordered" evidence="1">
    <location>
        <begin position="60"/>
        <end position="110"/>
    </location>
</feature>
<organism evidence="2 3">
    <name type="scientific">Streptomyces bluensis</name>
    <dbReference type="NCBI Taxonomy" id="33897"/>
    <lineage>
        <taxon>Bacteria</taxon>
        <taxon>Bacillati</taxon>
        <taxon>Actinomycetota</taxon>
        <taxon>Actinomycetes</taxon>
        <taxon>Kitasatosporales</taxon>
        <taxon>Streptomycetaceae</taxon>
        <taxon>Streptomyces</taxon>
    </lineage>
</organism>
<dbReference type="EMBL" id="JBIAWJ010000001">
    <property type="protein sequence ID" value="MFF4520642.1"/>
    <property type="molecule type" value="Genomic_DNA"/>
</dbReference>
<dbReference type="RefSeq" id="WP_387883494.1">
    <property type="nucleotide sequence ID" value="NZ_JBIAWJ010000001.1"/>
</dbReference>
<accession>A0ABW6UBF2</accession>
<name>A0ABW6UBF2_9ACTN</name>
<dbReference type="Proteomes" id="UP001602058">
    <property type="component" value="Unassembled WGS sequence"/>
</dbReference>
<proteinExistence type="predicted"/>
<keyword evidence="3" id="KW-1185">Reference proteome</keyword>